<keyword evidence="3" id="KW-0206">Cytoskeleton</keyword>
<evidence type="ECO:0000313" key="8">
    <source>
        <dbReference type="Proteomes" id="UP001162164"/>
    </source>
</evidence>
<dbReference type="PANTHER" id="PTHR20544">
    <property type="entry name" value="CENTROSOMAL PROTEIN CEP135"/>
    <property type="match status" value="1"/>
</dbReference>
<feature type="region of interest" description="Disordered" evidence="6">
    <location>
        <begin position="465"/>
        <end position="527"/>
    </location>
</feature>
<dbReference type="EMBL" id="JAPWTJ010000031">
    <property type="protein sequence ID" value="KAJ8984602.1"/>
    <property type="molecule type" value="Genomic_DNA"/>
</dbReference>
<feature type="region of interest" description="Disordered" evidence="6">
    <location>
        <begin position="589"/>
        <end position="608"/>
    </location>
</feature>
<name>A0ABQ9K3N0_9CUCU</name>
<feature type="coiled-coil region" evidence="5">
    <location>
        <begin position="667"/>
        <end position="764"/>
    </location>
</feature>
<reference evidence="7" key="1">
    <citation type="journal article" date="2023" name="Insect Mol. Biol.">
        <title>Genome sequencing provides insights into the evolution of gene families encoding plant cell wall-degrading enzymes in longhorned beetles.</title>
        <authorList>
            <person name="Shin N.R."/>
            <person name="Okamura Y."/>
            <person name="Kirsch R."/>
            <person name="Pauchet Y."/>
        </authorList>
    </citation>
    <scope>NUCLEOTIDE SEQUENCE</scope>
    <source>
        <strain evidence="7">MMC_N1</strain>
    </source>
</reference>
<comment type="subcellular location">
    <subcellularLocation>
        <location evidence="1">Cytoplasm</location>
        <location evidence="1">Cytoskeleton</location>
        <location evidence="1">Microtubule organizing center</location>
        <location evidence="1">Centrosome</location>
        <location evidence="1">Centriole</location>
    </subcellularLocation>
</comment>
<sequence>MESSYTKLRQELDDLGYIETLKPDCVPLVDRLLSDLKITTENLEKYMKLTQRALEERDNLRLGAEPYKCDNAKLIRECNELHLAFIQFKEQHEKVQKVIDKLVDLKVKIISLEHQLQNCESDKQVLRKRVKDLEAELTKTAKKGGRTNTLESKEKISAKPKGFQLDGAMACAEEKIARLSNEIRRLKEDHLQHVESNEYFKTQLQNRNEEIVRLKTLLEGGRPLEAITKDCCYKNIDNKMGSLQDEINLLKREKNSMANQLKRLDQYQQVKHPITLTAKYFFLEALAKQHEAMRRALHLAERNKQLEKEMKDIDQIALSVEAECNSTVRNNLEKVTRLQDRINESVIIIQNLERENSKVKQDKLELCSELDAVKLEKTRLQSLLDTEVEDKKRLTDRINSFTIIENDLNMEIDRLVRLTGEQRKKIAELECQVTEEKIKRSSFEAQRMPYDQTDYYFPHQAENFAQTENRSKSPTKSKKGNKTSKSKSTAKKGSQKTNIKKQSGVKTMPDIKTSDSGDKSPPLVTNYGPQMASRRCCCEAGSCVKHLRELLDREMEYRQAQAIQQIEALKQEKEYYMKEYHRLSDELRNVPTHDKPDKSPQQNDDLQRKIVDQQRRIEEKDRLIASLQEDVRNGREKSSKTSLRTMQAEEDDTICNKELNETTVVDQDRIKKAFKEMEEHIRKLEDERRELVVSQSSHRSNANQLEEENALLKEQLKAVQNDLNVSKASYAQLKNLHDQTDRSLSELQSKLLRSDTELSNLQSRMSLTHRGICQLRERNRQPEGGRGGHEVSAF</sequence>
<organism evidence="7 8">
    <name type="scientific">Molorchus minor</name>
    <dbReference type="NCBI Taxonomy" id="1323400"/>
    <lineage>
        <taxon>Eukaryota</taxon>
        <taxon>Metazoa</taxon>
        <taxon>Ecdysozoa</taxon>
        <taxon>Arthropoda</taxon>
        <taxon>Hexapoda</taxon>
        <taxon>Insecta</taxon>
        <taxon>Pterygota</taxon>
        <taxon>Neoptera</taxon>
        <taxon>Endopterygota</taxon>
        <taxon>Coleoptera</taxon>
        <taxon>Polyphaga</taxon>
        <taxon>Cucujiformia</taxon>
        <taxon>Chrysomeloidea</taxon>
        <taxon>Cerambycidae</taxon>
        <taxon>Lamiinae</taxon>
        <taxon>Monochamini</taxon>
        <taxon>Molorchus</taxon>
    </lineage>
</organism>
<feature type="region of interest" description="Disordered" evidence="6">
    <location>
        <begin position="628"/>
        <end position="649"/>
    </location>
</feature>
<feature type="compositionally biased region" description="Basic and acidic residues" evidence="6">
    <location>
        <begin position="775"/>
        <end position="794"/>
    </location>
</feature>
<keyword evidence="2" id="KW-0963">Cytoplasm</keyword>
<feature type="coiled-coil region" evidence="5">
    <location>
        <begin position="169"/>
        <end position="196"/>
    </location>
</feature>
<dbReference type="Proteomes" id="UP001162164">
    <property type="component" value="Unassembled WGS sequence"/>
</dbReference>
<evidence type="ECO:0000256" key="5">
    <source>
        <dbReference type="SAM" id="Coils"/>
    </source>
</evidence>
<comment type="caution">
    <text evidence="7">The sequence shown here is derived from an EMBL/GenBank/DDBJ whole genome shotgun (WGS) entry which is preliminary data.</text>
</comment>
<evidence type="ECO:0008006" key="9">
    <source>
        <dbReference type="Google" id="ProtNLM"/>
    </source>
</evidence>
<keyword evidence="8" id="KW-1185">Reference proteome</keyword>
<evidence type="ECO:0000256" key="3">
    <source>
        <dbReference type="ARBA" id="ARBA00023212"/>
    </source>
</evidence>
<feature type="compositionally biased region" description="Basic and acidic residues" evidence="6">
    <location>
        <begin position="589"/>
        <end position="598"/>
    </location>
</feature>
<feature type="compositionally biased region" description="Basic residues" evidence="6">
    <location>
        <begin position="473"/>
        <end position="494"/>
    </location>
</feature>
<protein>
    <recommendedName>
        <fullName evidence="9">Centrosomal protein of 135 kDa</fullName>
    </recommendedName>
</protein>
<gene>
    <name evidence="7" type="ORF">NQ317_006064</name>
</gene>
<dbReference type="PANTHER" id="PTHR20544:SF0">
    <property type="entry name" value="NUCLEOPROTEIN TPR_MLP1 DOMAIN-CONTAINING PROTEIN"/>
    <property type="match status" value="1"/>
</dbReference>
<evidence type="ECO:0000256" key="1">
    <source>
        <dbReference type="ARBA" id="ARBA00004114"/>
    </source>
</evidence>
<evidence type="ECO:0000256" key="2">
    <source>
        <dbReference type="ARBA" id="ARBA00022490"/>
    </source>
</evidence>
<evidence type="ECO:0000256" key="4">
    <source>
        <dbReference type="ARBA" id="ARBA00038123"/>
    </source>
</evidence>
<accession>A0ABQ9K3N0</accession>
<keyword evidence="5" id="KW-0175">Coiled coil</keyword>
<evidence type="ECO:0000256" key="6">
    <source>
        <dbReference type="SAM" id="MobiDB-lite"/>
    </source>
</evidence>
<feature type="region of interest" description="Disordered" evidence="6">
    <location>
        <begin position="772"/>
        <end position="794"/>
    </location>
</feature>
<comment type="similarity">
    <text evidence="4">Belongs to the CEP135/TSGA10 family.</text>
</comment>
<dbReference type="InterPro" id="IPR051877">
    <property type="entry name" value="Centriole_BasalBody_StrucProt"/>
</dbReference>
<evidence type="ECO:0000313" key="7">
    <source>
        <dbReference type="EMBL" id="KAJ8984602.1"/>
    </source>
</evidence>
<feature type="coiled-coil region" evidence="5">
    <location>
        <begin position="233"/>
        <end position="369"/>
    </location>
</feature>
<feature type="compositionally biased region" description="Basic and acidic residues" evidence="6">
    <location>
        <begin position="628"/>
        <end position="639"/>
    </location>
</feature>
<proteinExistence type="inferred from homology"/>
<feature type="coiled-coil region" evidence="5">
    <location>
        <begin position="102"/>
        <end position="143"/>
    </location>
</feature>